<proteinExistence type="predicted"/>
<feature type="compositionally biased region" description="Polar residues" evidence="1">
    <location>
        <begin position="259"/>
        <end position="276"/>
    </location>
</feature>
<accession>A0A2B4RSM2</accession>
<feature type="compositionally biased region" description="Polar residues" evidence="1">
    <location>
        <begin position="172"/>
        <end position="185"/>
    </location>
</feature>
<evidence type="ECO:0000256" key="1">
    <source>
        <dbReference type="SAM" id="MobiDB-lite"/>
    </source>
</evidence>
<feature type="compositionally biased region" description="Low complexity" evidence="1">
    <location>
        <begin position="107"/>
        <end position="146"/>
    </location>
</feature>
<feature type="transmembrane region" description="Helical" evidence="2">
    <location>
        <begin position="193"/>
        <end position="214"/>
    </location>
</feature>
<keyword evidence="4" id="KW-1185">Reference proteome</keyword>
<evidence type="ECO:0000256" key="2">
    <source>
        <dbReference type="SAM" id="Phobius"/>
    </source>
</evidence>
<feature type="compositionally biased region" description="Low complexity" evidence="1">
    <location>
        <begin position="1"/>
        <end position="49"/>
    </location>
</feature>
<keyword evidence="2" id="KW-0812">Transmembrane</keyword>
<dbReference type="EMBL" id="LSMT01000310">
    <property type="protein sequence ID" value="PFX20601.1"/>
    <property type="molecule type" value="Genomic_DNA"/>
</dbReference>
<dbReference type="AlphaFoldDB" id="A0A2B4RSM2"/>
<dbReference type="Proteomes" id="UP000225706">
    <property type="component" value="Unassembled WGS sequence"/>
</dbReference>
<name>A0A2B4RSM2_STYPI</name>
<feature type="region of interest" description="Disordered" evidence="1">
    <location>
        <begin position="1"/>
        <end position="188"/>
    </location>
</feature>
<reference evidence="4" key="1">
    <citation type="journal article" date="2017" name="bioRxiv">
        <title>Comparative analysis of the genomes of Stylophora pistillata and Acropora digitifera provides evidence for extensive differences between species of corals.</title>
        <authorList>
            <person name="Voolstra C.R."/>
            <person name="Li Y."/>
            <person name="Liew Y.J."/>
            <person name="Baumgarten S."/>
            <person name="Zoccola D."/>
            <person name="Flot J.-F."/>
            <person name="Tambutte S."/>
            <person name="Allemand D."/>
            <person name="Aranda M."/>
        </authorList>
    </citation>
    <scope>NUCLEOTIDE SEQUENCE [LARGE SCALE GENOMIC DNA]</scope>
</reference>
<keyword evidence="2" id="KW-1133">Transmembrane helix</keyword>
<sequence length="286" mass="28771">MRGTSQTLSSSSPALSSYLGLSSTRPTDPVTSSPVSTSSPSSFSPSSSTAGVSGNPQTSSSSSSASSIYLGLSSTRPTDPVTSFPVSTSLSSSILPSPSTAGVPNTSQTSSSSSPASSNYLSSSSVGPTVSAMSSLVSSSSSSSSSPAPPSSSPPPTNSTALLTNSSNSTTEQGSAPGNATTTAQPEKKSTTIVGLVISYFAILVLVAGTYHWMSRQKKTKVAKRTESEIDASALCGSAATVLGETKETEVGITHQTFAEDSESPENATAPESQEATVLFSEDTKF</sequence>
<evidence type="ECO:0000313" key="4">
    <source>
        <dbReference type="Proteomes" id="UP000225706"/>
    </source>
</evidence>
<organism evidence="3 4">
    <name type="scientific">Stylophora pistillata</name>
    <name type="common">Smooth cauliflower coral</name>
    <dbReference type="NCBI Taxonomy" id="50429"/>
    <lineage>
        <taxon>Eukaryota</taxon>
        <taxon>Metazoa</taxon>
        <taxon>Cnidaria</taxon>
        <taxon>Anthozoa</taxon>
        <taxon>Hexacorallia</taxon>
        <taxon>Scleractinia</taxon>
        <taxon>Astrocoeniina</taxon>
        <taxon>Pocilloporidae</taxon>
        <taxon>Stylophora</taxon>
    </lineage>
</organism>
<keyword evidence="2" id="KW-0472">Membrane</keyword>
<feature type="compositionally biased region" description="Low complexity" evidence="1">
    <location>
        <begin position="59"/>
        <end position="99"/>
    </location>
</feature>
<protein>
    <submittedName>
        <fullName evidence="3">Uncharacterized protein</fullName>
    </submittedName>
</protein>
<feature type="region of interest" description="Disordered" evidence="1">
    <location>
        <begin position="259"/>
        <end position="286"/>
    </location>
</feature>
<evidence type="ECO:0000313" key="3">
    <source>
        <dbReference type="EMBL" id="PFX20601.1"/>
    </source>
</evidence>
<gene>
    <name evidence="3" type="ORF">AWC38_SpisGene14935</name>
</gene>
<feature type="compositionally biased region" description="Low complexity" evidence="1">
    <location>
        <begin position="158"/>
        <end position="171"/>
    </location>
</feature>
<feature type="compositionally biased region" description="Pro residues" evidence="1">
    <location>
        <begin position="147"/>
        <end position="157"/>
    </location>
</feature>
<comment type="caution">
    <text evidence="3">The sequence shown here is derived from an EMBL/GenBank/DDBJ whole genome shotgun (WGS) entry which is preliminary data.</text>
</comment>